<feature type="compositionally biased region" description="Basic and acidic residues" evidence="1">
    <location>
        <begin position="17"/>
        <end position="27"/>
    </location>
</feature>
<proteinExistence type="predicted"/>
<sequence length="105" mass="12271">MAELNFRPPGSSVSRGNQDENRNLFEDKYDRKNINDSRLHRCRVTPRSLTILKPDAHNFDVCPPPTVSVCINMHFANARLFDNCLQPPVLNNHWSFQYNFCTRIH</sequence>
<dbReference type="AlphaFoldDB" id="A0A4Y2UVZ7"/>
<dbReference type="Proteomes" id="UP000499080">
    <property type="component" value="Unassembled WGS sequence"/>
</dbReference>
<evidence type="ECO:0000313" key="2">
    <source>
        <dbReference type="EMBL" id="GBO17169.1"/>
    </source>
</evidence>
<feature type="region of interest" description="Disordered" evidence="1">
    <location>
        <begin position="1"/>
        <end position="27"/>
    </location>
</feature>
<dbReference type="EMBL" id="BGPR01040963">
    <property type="protein sequence ID" value="GBO17169.1"/>
    <property type="molecule type" value="Genomic_DNA"/>
</dbReference>
<keyword evidence="3" id="KW-1185">Reference proteome</keyword>
<protein>
    <submittedName>
        <fullName evidence="2">Uncharacterized protein</fullName>
    </submittedName>
</protein>
<comment type="caution">
    <text evidence="2">The sequence shown here is derived from an EMBL/GenBank/DDBJ whole genome shotgun (WGS) entry which is preliminary data.</text>
</comment>
<organism evidence="2 3">
    <name type="scientific">Araneus ventricosus</name>
    <name type="common">Orbweaver spider</name>
    <name type="synonym">Epeira ventricosa</name>
    <dbReference type="NCBI Taxonomy" id="182803"/>
    <lineage>
        <taxon>Eukaryota</taxon>
        <taxon>Metazoa</taxon>
        <taxon>Ecdysozoa</taxon>
        <taxon>Arthropoda</taxon>
        <taxon>Chelicerata</taxon>
        <taxon>Arachnida</taxon>
        <taxon>Araneae</taxon>
        <taxon>Araneomorphae</taxon>
        <taxon>Entelegynae</taxon>
        <taxon>Araneoidea</taxon>
        <taxon>Araneidae</taxon>
        <taxon>Araneus</taxon>
    </lineage>
</organism>
<evidence type="ECO:0000256" key="1">
    <source>
        <dbReference type="SAM" id="MobiDB-lite"/>
    </source>
</evidence>
<accession>A0A4Y2UVZ7</accession>
<reference evidence="2 3" key="1">
    <citation type="journal article" date="2019" name="Sci. Rep.">
        <title>Orb-weaving spider Araneus ventricosus genome elucidates the spidroin gene catalogue.</title>
        <authorList>
            <person name="Kono N."/>
            <person name="Nakamura H."/>
            <person name="Ohtoshi R."/>
            <person name="Moran D.A.P."/>
            <person name="Shinohara A."/>
            <person name="Yoshida Y."/>
            <person name="Fujiwara M."/>
            <person name="Mori M."/>
            <person name="Tomita M."/>
            <person name="Arakawa K."/>
        </authorList>
    </citation>
    <scope>NUCLEOTIDE SEQUENCE [LARGE SCALE GENOMIC DNA]</scope>
</reference>
<gene>
    <name evidence="2" type="ORF">AVEN_233983_1</name>
</gene>
<evidence type="ECO:0000313" key="3">
    <source>
        <dbReference type="Proteomes" id="UP000499080"/>
    </source>
</evidence>
<name>A0A4Y2UVZ7_ARAVE</name>